<sequence length="176" mass="17980">MFSQSDDEQQGWVLGLVFGLVSLLLALVLGLAISRVTAVRAGLPPAAFIAAPAAVPVSAALSAQAVSDTASITVEYGVVKFYFASGQAELAAGAAEALVDVVKGARGGKKVVISGFHDAKGNAARNAELARQRALAVREALVAAGVSERQIRLEKPAQTAGTGSDAEARRVEIALQ</sequence>
<dbReference type="Gene3D" id="3.30.1330.60">
    <property type="entry name" value="OmpA-like domain"/>
    <property type="match status" value="1"/>
</dbReference>
<name>A0A916WCQ7_9BURK</name>
<reference evidence="4" key="1">
    <citation type="journal article" date="2014" name="Int. J. Syst. Evol. Microbiol.">
        <title>Complete genome sequence of Corynebacterium casei LMG S-19264T (=DSM 44701T), isolated from a smear-ripened cheese.</title>
        <authorList>
            <consortium name="US DOE Joint Genome Institute (JGI-PGF)"/>
            <person name="Walter F."/>
            <person name="Albersmeier A."/>
            <person name="Kalinowski J."/>
            <person name="Ruckert C."/>
        </authorList>
    </citation>
    <scope>NUCLEOTIDE SEQUENCE</scope>
    <source>
        <strain evidence="4">CGMCC 1.15322</strain>
    </source>
</reference>
<evidence type="ECO:0000313" key="4">
    <source>
        <dbReference type="EMBL" id="GGA86358.1"/>
    </source>
</evidence>
<feature type="domain" description="OmpA-like" evidence="3">
    <location>
        <begin position="70"/>
        <end position="176"/>
    </location>
</feature>
<dbReference type="AlphaFoldDB" id="A0A916WCQ7"/>
<dbReference type="RefSeq" id="WP_188705988.1">
    <property type="nucleotide sequence ID" value="NZ_BMIG01000001.1"/>
</dbReference>
<organism evidence="4 5">
    <name type="scientific">Polaromonas eurypsychrophila</name>
    <dbReference type="NCBI Taxonomy" id="1614635"/>
    <lineage>
        <taxon>Bacteria</taxon>
        <taxon>Pseudomonadati</taxon>
        <taxon>Pseudomonadota</taxon>
        <taxon>Betaproteobacteria</taxon>
        <taxon>Burkholderiales</taxon>
        <taxon>Comamonadaceae</taxon>
        <taxon>Polaromonas</taxon>
    </lineage>
</organism>
<feature type="transmembrane region" description="Helical" evidence="2">
    <location>
        <begin position="12"/>
        <end position="33"/>
    </location>
</feature>
<dbReference type="EMBL" id="BMIG01000001">
    <property type="protein sequence ID" value="GGA86358.1"/>
    <property type="molecule type" value="Genomic_DNA"/>
</dbReference>
<keyword evidence="5" id="KW-1185">Reference proteome</keyword>
<dbReference type="Pfam" id="PF00691">
    <property type="entry name" value="OmpA"/>
    <property type="match status" value="1"/>
</dbReference>
<keyword evidence="2" id="KW-0812">Transmembrane</keyword>
<dbReference type="PROSITE" id="PS51123">
    <property type="entry name" value="OMPA_2"/>
    <property type="match status" value="1"/>
</dbReference>
<dbReference type="SUPFAM" id="SSF103088">
    <property type="entry name" value="OmpA-like"/>
    <property type="match status" value="1"/>
</dbReference>
<accession>A0A916WCQ7</accession>
<evidence type="ECO:0000313" key="5">
    <source>
        <dbReference type="Proteomes" id="UP000620596"/>
    </source>
</evidence>
<protein>
    <recommendedName>
        <fullName evidence="3">OmpA-like domain-containing protein</fullName>
    </recommendedName>
</protein>
<proteinExistence type="predicted"/>
<dbReference type="InterPro" id="IPR006665">
    <property type="entry name" value="OmpA-like"/>
</dbReference>
<reference evidence="4" key="2">
    <citation type="submission" date="2020-09" db="EMBL/GenBank/DDBJ databases">
        <authorList>
            <person name="Sun Q."/>
            <person name="Zhou Y."/>
        </authorList>
    </citation>
    <scope>NUCLEOTIDE SEQUENCE</scope>
    <source>
        <strain evidence="4">CGMCC 1.15322</strain>
    </source>
</reference>
<evidence type="ECO:0000256" key="1">
    <source>
        <dbReference type="PROSITE-ProRule" id="PRU00473"/>
    </source>
</evidence>
<gene>
    <name evidence="4" type="ORF">GCM10011496_03690</name>
</gene>
<dbReference type="Proteomes" id="UP000620596">
    <property type="component" value="Unassembled WGS sequence"/>
</dbReference>
<evidence type="ECO:0000259" key="3">
    <source>
        <dbReference type="PROSITE" id="PS51123"/>
    </source>
</evidence>
<dbReference type="InterPro" id="IPR036737">
    <property type="entry name" value="OmpA-like_sf"/>
</dbReference>
<keyword evidence="2" id="KW-1133">Transmembrane helix</keyword>
<dbReference type="GO" id="GO:0016020">
    <property type="term" value="C:membrane"/>
    <property type="evidence" value="ECO:0007669"/>
    <property type="project" value="UniProtKB-UniRule"/>
</dbReference>
<keyword evidence="1 2" id="KW-0472">Membrane</keyword>
<evidence type="ECO:0000256" key="2">
    <source>
        <dbReference type="SAM" id="Phobius"/>
    </source>
</evidence>
<comment type="caution">
    <text evidence="4">The sequence shown here is derived from an EMBL/GenBank/DDBJ whole genome shotgun (WGS) entry which is preliminary data.</text>
</comment>